<comment type="caution">
    <text evidence="3">The sequence shown here is derived from an EMBL/GenBank/DDBJ whole genome shotgun (WGS) entry which is preliminary data.</text>
</comment>
<evidence type="ECO:0000313" key="3">
    <source>
        <dbReference type="EMBL" id="GAA3576878.1"/>
    </source>
</evidence>
<reference evidence="4" key="1">
    <citation type="journal article" date="2019" name="Int. J. Syst. Evol. Microbiol.">
        <title>The Global Catalogue of Microorganisms (GCM) 10K type strain sequencing project: providing services to taxonomists for standard genome sequencing and annotation.</title>
        <authorList>
            <consortium name="The Broad Institute Genomics Platform"/>
            <consortium name="The Broad Institute Genome Sequencing Center for Infectious Disease"/>
            <person name="Wu L."/>
            <person name="Ma J."/>
        </authorList>
    </citation>
    <scope>NUCLEOTIDE SEQUENCE [LARGE SCALE GENOMIC DNA]</scope>
    <source>
        <strain evidence="4">JCM 16898</strain>
    </source>
</reference>
<organism evidence="3 4">
    <name type="scientific">Amycolatopsis ultiminotia</name>
    <dbReference type="NCBI Taxonomy" id="543629"/>
    <lineage>
        <taxon>Bacteria</taxon>
        <taxon>Bacillati</taxon>
        <taxon>Actinomycetota</taxon>
        <taxon>Actinomycetes</taxon>
        <taxon>Pseudonocardiales</taxon>
        <taxon>Pseudonocardiaceae</taxon>
        <taxon>Amycolatopsis</taxon>
    </lineage>
</organism>
<dbReference type="SUPFAM" id="SSF50249">
    <property type="entry name" value="Nucleic acid-binding proteins"/>
    <property type="match status" value="1"/>
</dbReference>
<evidence type="ECO:0000256" key="1">
    <source>
        <dbReference type="SAM" id="MobiDB-lite"/>
    </source>
</evidence>
<dbReference type="Gene3D" id="2.40.50.140">
    <property type="entry name" value="Nucleic acid-binding proteins"/>
    <property type="match status" value="1"/>
</dbReference>
<dbReference type="InterPro" id="IPR011129">
    <property type="entry name" value="CSD"/>
</dbReference>
<name>A0ABP6Y540_9PSEU</name>
<dbReference type="SMART" id="SM00357">
    <property type="entry name" value="CSP"/>
    <property type="match status" value="1"/>
</dbReference>
<dbReference type="InterPro" id="IPR002059">
    <property type="entry name" value="CSP_DNA-bd"/>
</dbReference>
<evidence type="ECO:0000313" key="4">
    <source>
        <dbReference type="Proteomes" id="UP001500689"/>
    </source>
</evidence>
<dbReference type="PROSITE" id="PS51857">
    <property type="entry name" value="CSD_2"/>
    <property type="match status" value="1"/>
</dbReference>
<sequence length="99" mass="10776">MVQPTADGAAAPRNEVAPPPAVRHAAAVARGTVKFFRTEKGVGAIASPELPAGFDAWVHFSAIEMDGFRTLDEGDQVEFEYRAAEQDSFRFVATRVRKL</sequence>
<keyword evidence="4" id="KW-1185">Reference proteome</keyword>
<accession>A0ABP6Y540</accession>
<feature type="domain" description="CSD" evidence="2">
    <location>
        <begin position="28"/>
        <end position="98"/>
    </location>
</feature>
<dbReference type="InterPro" id="IPR012340">
    <property type="entry name" value="NA-bd_OB-fold"/>
</dbReference>
<feature type="region of interest" description="Disordered" evidence="1">
    <location>
        <begin position="1"/>
        <end position="21"/>
    </location>
</feature>
<dbReference type="Proteomes" id="UP001500689">
    <property type="component" value="Unassembled WGS sequence"/>
</dbReference>
<evidence type="ECO:0000259" key="2">
    <source>
        <dbReference type="PROSITE" id="PS51857"/>
    </source>
</evidence>
<gene>
    <name evidence="3" type="ORF">GCM10022222_71980</name>
</gene>
<proteinExistence type="predicted"/>
<dbReference type="Pfam" id="PF00313">
    <property type="entry name" value="CSD"/>
    <property type="match status" value="1"/>
</dbReference>
<dbReference type="EMBL" id="BAAAZN010000021">
    <property type="protein sequence ID" value="GAA3576878.1"/>
    <property type="molecule type" value="Genomic_DNA"/>
</dbReference>
<protein>
    <recommendedName>
        <fullName evidence="2">CSD domain-containing protein</fullName>
    </recommendedName>
</protein>